<dbReference type="PANTHER" id="PTHR10815">
    <property type="entry name" value="METHYLATED-DNA--PROTEIN-CYSTEINE METHYLTRANSFERASE"/>
    <property type="match status" value="1"/>
</dbReference>
<comment type="subcellular location">
    <subcellularLocation>
        <location evidence="9">Cytoplasm</location>
    </subcellularLocation>
</comment>
<dbReference type="SUPFAM" id="SSF46767">
    <property type="entry name" value="Methylated DNA-protein cysteine methyltransferase, C-terminal domain"/>
    <property type="match status" value="1"/>
</dbReference>
<dbReference type="OrthoDB" id="9783680at2"/>
<gene>
    <name evidence="12" type="ORF">BO222_01890</name>
</gene>
<dbReference type="EC" id="2.1.1.63" evidence="9"/>
<protein>
    <recommendedName>
        <fullName evidence="9">Methylated-DNA--protein-cysteine methyltransferase</fullName>
        <ecNumber evidence="9">2.1.1.63</ecNumber>
    </recommendedName>
    <alternativeName>
        <fullName evidence="9">6-O-methylguanine-DNA methyltransferase</fullName>
        <shortName evidence="9">MGMT</shortName>
    </alternativeName>
    <alternativeName>
        <fullName evidence="9">O-6-methylguanine-DNA-alkyltransferase</fullName>
    </alternativeName>
</protein>
<comment type="function">
    <text evidence="9">Involved in the cellular defense against the biological effects of O6-methylguanine (O6-MeG) and O4-methylthymine (O4-MeT) in DNA. Repairs the methylated nucleobase in DNA by stoichiometrically transferring the methyl group to a cysteine residue in the enzyme. This is a suicide reaction: the enzyme is irreversibly inactivated.</text>
</comment>
<keyword evidence="13" id="KW-1185">Reference proteome</keyword>
<evidence type="ECO:0000313" key="12">
    <source>
        <dbReference type="EMBL" id="OLU42272.1"/>
    </source>
</evidence>
<evidence type="ECO:0000256" key="3">
    <source>
        <dbReference type="ARBA" id="ARBA00022490"/>
    </source>
</evidence>
<comment type="caution">
    <text evidence="12">The sequence shown here is derived from an EMBL/GenBank/DDBJ whole genome shotgun (WGS) entry which is preliminary data.</text>
</comment>
<evidence type="ECO:0000256" key="6">
    <source>
        <dbReference type="ARBA" id="ARBA00022763"/>
    </source>
</evidence>
<dbReference type="HAMAP" id="MF_00772">
    <property type="entry name" value="OGT"/>
    <property type="match status" value="1"/>
</dbReference>
<feature type="domain" description="Methylated-DNA-[protein]-cysteine S-methyltransferase DNA binding" evidence="10">
    <location>
        <begin position="82"/>
        <end position="166"/>
    </location>
</feature>
<dbReference type="Pfam" id="PF01035">
    <property type="entry name" value="DNA_binding_1"/>
    <property type="match status" value="1"/>
</dbReference>
<reference evidence="12 13" key="1">
    <citation type="submission" date="2016-11" db="EMBL/GenBank/DDBJ databases">
        <title>Description of two novel members of the family Erysipelotrichaceae: Ileibacterium lipovorans gen. nov., sp. nov. and Dubosiella newyorkensis, gen. nov., sp. nov.</title>
        <authorList>
            <person name="Cox L.M."/>
            <person name="Sohn J."/>
            <person name="Tyrrell K.L."/>
            <person name="Citron D.M."/>
            <person name="Lawson P.A."/>
            <person name="Patel N.B."/>
            <person name="Iizumi T."/>
            <person name="Perez-Perez G.I."/>
            <person name="Goldstein E.J."/>
            <person name="Blaser M.J."/>
        </authorList>
    </citation>
    <scope>NUCLEOTIDE SEQUENCE [LARGE SCALE GENOMIC DNA]</scope>
    <source>
        <strain evidence="12 13">NYU-BL-A3</strain>
    </source>
</reference>
<name>A0A1U7NIH1_9FIRM</name>
<evidence type="ECO:0000259" key="10">
    <source>
        <dbReference type="Pfam" id="PF01035"/>
    </source>
</evidence>
<dbReference type="RefSeq" id="WP_075817892.1">
    <property type="nucleotide sequence ID" value="NZ_CAOUMU010000122.1"/>
</dbReference>
<dbReference type="CDD" id="cd06445">
    <property type="entry name" value="ATase"/>
    <property type="match status" value="1"/>
</dbReference>
<dbReference type="InterPro" id="IPR001497">
    <property type="entry name" value="MethylDNA_cys_MeTrfase_AS"/>
</dbReference>
<dbReference type="Gene3D" id="1.10.10.10">
    <property type="entry name" value="Winged helix-like DNA-binding domain superfamily/Winged helix DNA-binding domain"/>
    <property type="match status" value="1"/>
</dbReference>
<proteinExistence type="inferred from homology"/>
<dbReference type="GO" id="GO:0006307">
    <property type="term" value="P:DNA alkylation repair"/>
    <property type="evidence" value="ECO:0007669"/>
    <property type="project" value="UniProtKB-UniRule"/>
</dbReference>
<dbReference type="InterPro" id="IPR008332">
    <property type="entry name" value="MethylG_MeTrfase_N"/>
</dbReference>
<keyword evidence="7 9" id="KW-0234">DNA repair</keyword>
<evidence type="ECO:0000256" key="7">
    <source>
        <dbReference type="ARBA" id="ARBA00023204"/>
    </source>
</evidence>
<evidence type="ECO:0000313" key="13">
    <source>
        <dbReference type="Proteomes" id="UP000186341"/>
    </source>
</evidence>
<comment type="catalytic activity">
    <reaction evidence="1 9">
        <text>a 4-O-methyl-thymidine in DNA + L-cysteinyl-[protein] = a thymidine in DNA + S-methyl-L-cysteinyl-[protein]</text>
        <dbReference type="Rhea" id="RHEA:53428"/>
        <dbReference type="Rhea" id="RHEA-COMP:10131"/>
        <dbReference type="Rhea" id="RHEA-COMP:10132"/>
        <dbReference type="Rhea" id="RHEA-COMP:13555"/>
        <dbReference type="Rhea" id="RHEA-COMP:13556"/>
        <dbReference type="ChEBI" id="CHEBI:29950"/>
        <dbReference type="ChEBI" id="CHEBI:82612"/>
        <dbReference type="ChEBI" id="CHEBI:137386"/>
        <dbReference type="ChEBI" id="CHEBI:137387"/>
        <dbReference type="EC" id="2.1.1.63"/>
    </reaction>
</comment>
<dbReference type="InterPro" id="IPR036631">
    <property type="entry name" value="MGMT_N_sf"/>
</dbReference>
<keyword evidence="3 9" id="KW-0963">Cytoplasm</keyword>
<comment type="miscellaneous">
    <text evidence="9">This enzyme catalyzes only one turnover and therefore is not strictly catalytic. According to one definition, an enzyme is a biocatalyst that acts repeatedly and over many reaction cycles.</text>
</comment>
<dbReference type="PANTHER" id="PTHR10815:SF5">
    <property type="entry name" value="METHYLATED-DNA--PROTEIN-CYSTEINE METHYLTRANSFERASE"/>
    <property type="match status" value="1"/>
</dbReference>
<organism evidence="12 13">
    <name type="scientific">Ileibacterium valens</name>
    <dbReference type="NCBI Taxonomy" id="1862668"/>
    <lineage>
        <taxon>Bacteria</taxon>
        <taxon>Bacillati</taxon>
        <taxon>Bacillota</taxon>
        <taxon>Erysipelotrichia</taxon>
        <taxon>Erysipelotrichales</taxon>
        <taxon>Erysipelotrichaceae</taxon>
        <taxon>Ileibacterium</taxon>
    </lineage>
</organism>
<dbReference type="Gene3D" id="3.30.160.70">
    <property type="entry name" value="Methylated DNA-protein cysteine methyltransferase domain"/>
    <property type="match status" value="1"/>
</dbReference>
<dbReference type="InterPro" id="IPR023546">
    <property type="entry name" value="MGMT"/>
</dbReference>
<dbReference type="InterPro" id="IPR036388">
    <property type="entry name" value="WH-like_DNA-bd_sf"/>
</dbReference>
<comment type="catalytic activity">
    <reaction evidence="8 9">
        <text>a 6-O-methyl-2'-deoxyguanosine in DNA + L-cysteinyl-[protein] = S-methyl-L-cysteinyl-[protein] + a 2'-deoxyguanosine in DNA</text>
        <dbReference type="Rhea" id="RHEA:24000"/>
        <dbReference type="Rhea" id="RHEA-COMP:10131"/>
        <dbReference type="Rhea" id="RHEA-COMP:10132"/>
        <dbReference type="Rhea" id="RHEA-COMP:11367"/>
        <dbReference type="Rhea" id="RHEA-COMP:11368"/>
        <dbReference type="ChEBI" id="CHEBI:29950"/>
        <dbReference type="ChEBI" id="CHEBI:82612"/>
        <dbReference type="ChEBI" id="CHEBI:85445"/>
        <dbReference type="ChEBI" id="CHEBI:85448"/>
        <dbReference type="EC" id="2.1.1.63"/>
    </reaction>
</comment>
<dbReference type="FunFam" id="1.10.10.10:FF:000214">
    <property type="entry name" value="Methylated-DNA--protein-cysteine methyltransferase"/>
    <property type="match status" value="1"/>
</dbReference>
<sequence>MIYIQYYESCLGRLTMAARYGHLIGLWFENQKYELQYPGKLSDPIYERKDLPVFEQTALWLDLYFSGQNPKFRPDILLEGSAFQKAVWDILLEIPYGQTMSYKQIADIIARQKGIARMSAQAVGNAIGHNPISLIVPCHRVIGSNGKLTGYAGGLFRKQKLLDLEGFGRSDQKES</sequence>
<dbReference type="GO" id="GO:0003908">
    <property type="term" value="F:methylated-DNA-[protein]-cysteine S-methyltransferase activity"/>
    <property type="evidence" value="ECO:0007669"/>
    <property type="project" value="UniProtKB-UniRule"/>
</dbReference>
<feature type="active site" description="Nucleophile; methyl group acceptor" evidence="9">
    <location>
        <position position="138"/>
    </location>
</feature>
<dbReference type="GO" id="GO:0005737">
    <property type="term" value="C:cytoplasm"/>
    <property type="evidence" value="ECO:0007669"/>
    <property type="project" value="UniProtKB-SubCell"/>
</dbReference>
<dbReference type="GO" id="GO:0032259">
    <property type="term" value="P:methylation"/>
    <property type="evidence" value="ECO:0007669"/>
    <property type="project" value="UniProtKB-KW"/>
</dbReference>
<dbReference type="PROSITE" id="PS00374">
    <property type="entry name" value="MGMT"/>
    <property type="match status" value="1"/>
</dbReference>
<feature type="domain" description="Methylguanine DNA methyltransferase ribonuclease-like" evidence="11">
    <location>
        <begin position="2"/>
        <end position="72"/>
    </location>
</feature>
<dbReference type="AlphaFoldDB" id="A0A1U7NIH1"/>
<dbReference type="NCBIfam" id="TIGR00589">
    <property type="entry name" value="ogt"/>
    <property type="match status" value="1"/>
</dbReference>
<comment type="similarity">
    <text evidence="2 9">Belongs to the MGMT family.</text>
</comment>
<dbReference type="InterPro" id="IPR036217">
    <property type="entry name" value="MethylDNA_cys_MeTrfase_DNAb"/>
</dbReference>
<evidence type="ECO:0000256" key="9">
    <source>
        <dbReference type="HAMAP-Rule" id="MF_00772"/>
    </source>
</evidence>
<evidence type="ECO:0000256" key="4">
    <source>
        <dbReference type="ARBA" id="ARBA00022603"/>
    </source>
</evidence>
<accession>A0A1U7NIH1</accession>
<dbReference type="InterPro" id="IPR014048">
    <property type="entry name" value="MethylDNA_cys_MeTrfase_DNA-bd"/>
</dbReference>
<evidence type="ECO:0000256" key="5">
    <source>
        <dbReference type="ARBA" id="ARBA00022679"/>
    </source>
</evidence>
<dbReference type="Proteomes" id="UP000186341">
    <property type="component" value="Unassembled WGS sequence"/>
</dbReference>
<evidence type="ECO:0000256" key="1">
    <source>
        <dbReference type="ARBA" id="ARBA00001286"/>
    </source>
</evidence>
<dbReference type="EMBL" id="MPJW01000062">
    <property type="protein sequence ID" value="OLU42272.1"/>
    <property type="molecule type" value="Genomic_DNA"/>
</dbReference>
<keyword evidence="5 9" id="KW-0808">Transferase</keyword>
<dbReference type="GeneID" id="82201987"/>
<evidence type="ECO:0000256" key="2">
    <source>
        <dbReference type="ARBA" id="ARBA00008711"/>
    </source>
</evidence>
<dbReference type="SUPFAM" id="SSF53155">
    <property type="entry name" value="Methylated DNA-protein cysteine methyltransferase domain"/>
    <property type="match status" value="1"/>
</dbReference>
<keyword evidence="4 9" id="KW-0489">Methyltransferase</keyword>
<evidence type="ECO:0000259" key="11">
    <source>
        <dbReference type="Pfam" id="PF02870"/>
    </source>
</evidence>
<evidence type="ECO:0000256" key="8">
    <source>
        <dbReference type="ARBA" id="ARBA00049348"/>
    </source>
</evidence>
<keyword evidence="6 9" id="KW-0227">DNA damage</keyword>
<dbReference type="Pfam" id="PF02870">
    <property type="entry name" value="Methyltransf_1N"/>
    <property type="match status" value="1"/>
</dbReference>